<feature type="signal peptide" evidence="3">
    <location>
        <begin position="1"/>
        <end position="26"/>
    </location>
</feature>
<feature type="compositionally biased region" description="Low complexity" evidence="1">
    <location>
        <begin position="347"/>
        <end position="361"/>
    </location>
</feature>
<feature type="compositionally biased region" description="Polar residues" evidence="1">
    <location>
        <begin position="50"/>
        <end position="60"/>
    </location>
</feature>
<accession>A0A1X0DDL2</accession>
<keyword evidence="2" id="KW-0472">Membrane</keyword>
<keyword evidence="3" id="KW-0732">Signal</keyword>
<evidence type="ECO:0000256" key="2">
    <source>
        <dbReference type="SAM" id="Phobius"/>
    </source>
</evidence>
<proteinExistence type="predicted"/>
<dbReference type="Proteomes" id="UP000192801">
    <property type="component" value="Unassembled WGS sequence"/>
</dbReference>
<keyword evidence="5" id="KW-1185">Reference proteome</keyword>
<feature type="region of interest" description="Disordered" evidence="1">
    <location>
        <begin position="42"/>
        <end position="82"/>
    </location>
</feature>
<sequence length="835" mass="89924">MTLPKIVSAILVLALTLIGLSLPPIAAADSLSTCPQGLDLPGYDSYSGYDPQSSTSTPTEGPNEAYNYKPIDDDARNLPANSDELDDDALNKLAQRLGNTKPESGSKDHMLLRWRDYKNGADPKYDFERWRTAYITILENNRIGAAFEKFIWDKLALGEGTNEGNWKRNAKLPGSVLKNSPRYDITNTYAATRKPKVDARIPPVGDRQIIEAKSGNTLSDHAKKQFLKNLDLMNQADARMIMLFGSTPTAETLAWMKKAIDEWKTNPDNANKTAPEICVRHVNSLPVGQSANSSGNSPSPAGVPTTDQSPDNPADAAEDQRIADTLNAEQDAKLEETAAAEGEETTPAETPAPTTEPDLTPVTTQAPKPTSQPRSTPTGGSPTGGVPTGSPAGTPAGSPAGTPAGTPAGAPAAAPSGAPATAPGYNAPVGAPATIPVVGTVPVNLGGIDFTSLQLRYVTANVDGKTGTQYAFQTGTLANDAPSYGGRRNATMAMDALNVWLALTPDKFWVNLKPTEPDRIIDADFGRTQAGRILLEADLAMKEVSGALQKSDTELGRNFMNALGGENKCFLGRRQWIEPLPASIHVDGDQLYILDAPLTVKLGHDDSDISPGQSCPGQDPAVTTHNGELYDQMIMPAVVKAVNNDPEFADLRRVYASRVAAEWYRTRNKPSQYSAQINSGKIDSWVMDWKPREVFDRYVTSFNNGTTTFTWTTQEGNTTWTHTRSWGGVDFSKVEMTDVGAEKFTQDYPQMAHNAAASLSTIVENNNQVWLGSATITGDPQQLWPMVRTPWTAFLVPTPAPARVIFYLAVITPVAVWGAVGVGFAWRRRRAGKAV</sequence>
<gene>
    <name evidence="4" type="ORF">BST26_10685</name>
</gene>
<evidence type="ECO:0000256" key="1">
    <source>
        <dbReference type="SAM" id="MobiDB-lite"/>
    </source>
</evidence>
<feature type="transmembrane region" description="Helical" evidence="2">
    <location>
        <begin position="804"/>
        <end position="826"/>
    </location>
</feature>
<feature type="region of interest" description="Disordered" evidence="1">
    <location>
        <begin position="337"/>
        <end position="419"/>
    </location>
</feature>
<feature type="region of interest" description="Disordered" evidence="1">
    <location>
        <begin position="286"/>
        <end position="317"/>
    </location>
</feature>
<keyword evidence="2" id="KW-0812">Transmembrane</keyword>
<evidence type="ECO:0000256" key="3">
    <source>
        <dbReference type="SAM" id="SignalP"/>
    </source>
</evidence>
<feature type="compositionally biased region" description="Low complexity" evidence="1">
    <location>
        <begin position="388"/>
        <end position="419"/>
    </location>
</feature>
<protein>
    <submittedName>
        <fullName evidence="4">Uncharacterized protein</fullName>
    </submittedName>
</protein>
<dbReference type="STRING" id="444597.BST26_10685"/>
<dbReference type="AlphaFoldDB" id="A0A1X0DDL2"/>
<feature type="compositionally biased region" description="Polar residues" evidence="1">
    <location>
        <begin position="362"/>
        <end position="374"/>
    </location>
</feature>
<name>A0A1X0DDL2_9MYCO</name>
<reference evidence="4 5" key="1">
    <citation type="submission" date="2016-12" db="EMBL/GenBank/DDBJ databases">
        <title>The new phylogeny of genus Mycobacterium.</title>
        <authorList>
            <person name="Tortoli E."/>
            <person name="Trovato A."/>
            <person name="Cirillo D.M."/>
        </authorList>
    </citation>
    <scope>NUCLEOTIDE SEQUENCE [LARGE SCALE GENOMIC DNA]</scope>
    <source>
        <strain evidence="4 5">DSM 45130</strain>
    </source>
</reference>
<feature type="compositionally biased region" description="Low complexity" evidence="1">
    <location>
        <begin position="290"/>
        <end position="302"/>
    </location>
</feature>
<evidence type="ECO:0000313" key="4">
    <source>
        <dbReference type="EMBL" id="ORA70486.1"/>
    </source>
</evidence>
<dbReference type="OrthoDB" id="4818302at2"/>
<comment type="caution">
    <text evidence="4">The sequence shown here is derived from an EMBL/GenBank/DDBJ whole genome shotgun (WGS) entry which is preliminary data.</text>
</comment>
<dbReference type="EMBL" id="MVHS01000021">
    <property type="protein sequence ID" value="ORA70486.1"/>
    <property type="molecule type" value="Genomic_DNA"/>
</dbReference>
<dbReference type="RefSeq" id="WP_083030865.1">
    <property type="nucleotide sequence ID" value="NZ_AP022618.1"/>
</dbReference>
<organism evidence="4 5">
    <name type="scientific">Mycolicibacterium insubricum</name>
    <dbReference type="NCBI Taxonomy" id="444597"/>
    <lineage>
        <taxon>Bacteria</taxon>
        <taxon>Bacillati</taxon>
        <taxon>Actinomycetota</taxon>
        <taxon>Actinomycetes</taxon>
        <taxon>Mycobacteriales</taxon>
        <taxon>Mycobacteriaceae</taxon>
        <taxon>Mycolicibacterium</taxon>
    </lineage>
</organism>
<keyword evidence="2" id="KW-1133">Transmembrane helix</keyword>
<feature type="chain" id="PRO_5044005627" evidence="3">
    <location>
        <begin position="27"/>
        <end position="835"/>
    </location>
</feature>
<evidence type="ECO:0000313" key="5">
    <source>
        <dbReference type="Proteomes" id="UP000192801"/>
    </source>
</evidence>